<dbReference type="OrthoDB" id="1809393at2"/>
<sequence length="156" mass="18134">MESFKRKKKPIHFIFGGIKVRQIKFRFWDKKYNQYFKPIHEAYKGGLEDITIGLQGDLILRTMSDPAIHQSVFPERFGPLQQYTGLKDKNGVEIFEGDIAEVRNSFGTLLYTGEIDFVFGSFGIKNKGSLYETPKFSYLLVIGNIYQHPHFLEESR</sequence>
<dbReference type="Pfam" id="PF09643">
    <property type="entry name" value="YopX"/>
    <property type="match status" value="1"/>
</dbReference>
<dbReference type="Gene3D" id="2.30.30.290">
    <property type="entry name" value="YopX-like domains"/>
    <property type="match status" value="1"/>
</dbReference>
<organism evidence="2 3">
    <name type="scientific">Paenisporosarcina cavernae</name>
    <dbReference type="NCBI Taxonomy" id="2320858"/>
    <lineage>
        <taxon>Bacteria</taxon>
        <taxon>Bacillati</taxon>
        <taxon>Bacillota</taxon>
        <taxon>Bacilli</taxon>
        <taxon>Bacillales</taxon>
        <taxon>Caryophanaceae</taxon>
        <taxon>Paenisporosarcina</taxon>
    </lineage>
</organism>
<evidence type="ECO:0000313" key="2">
    <source>
        <dbReference type="EMBL" id="AYC30029.1"/>
    </source>
</evidence>
<accession>A0A385YT70</accession>
<name>A0A385YT70_9BACL</name>
<dbReference type="KEGG" id="paek:D3873_09145"/>
<dbReference type="SUPFAM" id="SSF159006">
    <property type="entry name" value="YopX-like"/>
    <property type="match status" value="1"/>
</dbReference>
<feature type="domain" description="YopX protein" evidence="1">
    <location>
        <begin position="24"/>
        <end position="153"/>
    </location>
</feature>
<protein>
    <recommendedName>
        <fullName evidence="1">YopX protein domain-containing protein</fullName>
    </recommendedName>
</protein>
<proteinExistence type="predicted"/>
<dbReference type="Proteomes" id="UP000265725">
    <property type="component" value="Chromosome"/>
</dbReference>
<evidence type="ECO:0000259" key="1">
    <source>
        <dbReference type="Pfam" id="PF09643"/>
    </source>
</evidence>
<reference evidence="3" key="1">
    <citation type="submission" date="2018-09" db="EMBL/GenBank/DDBJ databases">
        <authorList>
            <person name="Zhu H."/>
        </authorList>
    </citation>
    <scope>NUCLEOTIDE SEQUENCE [LARGE SCALE GENOMIC DNA]</scope>
    <source>
        <strain evidence="3">K2R23-3</strain>
    </source>
</reference>
<dbReference type="InterPro" id="IPR019096">
    <property type="entry name" value="YopX_protein"/>
</dbReference>
<keyword evidence="3" id="KW-1185">Reference proteome</keyword>
<dbReference type="AlphaFoldDB" id="A0A385YT70"/>
<dbReference type="InterPro" id="IPR023385">
    <property type="entry name" value="YopX-like_C"/>
</dbReference>
<gene>
    <name evidence="2" type="ORF">D3873_09145</name>
</gene>
<evidence type="ECO:0000313" key="3">
    <source>
        <dbReference type="Proteomes" id="UP000265725"/>
    </source>
</evidence>
<dbReference type="EMBL" id="CP032418">
    <property type="protein sequence ID" value="AYC30029.1"/>
    <property type="molecule type" value="Genomic_DNA"/>
</dbReference>